<protein>
    <recommendedName>
        <fullName evidence="3">Protein kinase domain-containing protein</fullName>
    </recommendedName>
</protein>
<reference evidence="1 2" key="1">
    <citation type="journal article" date="2017" name="Mol. Biol. Evol.">
        <title>The 4-celled Tetrabaena socialis nuclear genome reveals the essential components for genetic control of cell number at the origin of multicellularity in the volvocine lineage.</title>
        <authorList>
            <person name="Featherston J."/>
            <person name="Arakaki Y."/>
            <person name="Hanschen E.R."/>
            <person name="Ferris P.J."/>
            <person name="Michod R.E."/>
            <person name="Olson B.J.S.C."/>
            <person name="Nozaki H."/>
            <person name="Durand P.M."/>
        </authorList>
    </citation>
    <scope>NUCLEOTIDE SEQUENCE [LARGE SCALE GENOMIC DNA]</scope>
    <source>
        <strain evidence="1 2">NIES-571</strain>
    </source>
</reference>
<proteinExistence type="predicted"/>
<dbReference type="Gene3D" id="1.10.510.10">
    <property type="entry name" value="Transferase(Phosphotransferase) domain 1"/>
    <property type="match status" value="1"/>
</dbReference>
<evidence type="ECO:0008006" key="3">
    <source>
        <dbReference type="Google" id="ProtNLM"/>
    </source>
</evidence>
<name>A0A2J7ZUI9_9CHLO</name>
<organism evidence="1 2">
    <name type="scientific">Tetrabaena socialis</name>
    <dbReference type="NCBI Taxonomy" id="47790"/>
    <lineage>
        <taxon>Eukaryota</taxon>
        <taxon>Viridiplantae</taxon>
        <taxon>Chlorophyta</taxon>
        <taxon>core chlorophytes</taxon>
        <taxon>Chlorophyceae</taxon>
        <taxon>CS clade</taxon>
        <taxon>Chlamydomonadales</taxon>
        <taxon>Tetrabaenaceae</taxon>
        <taxon>Tetrabaena</taxon>
    </lineage>
</organism>
<evidence type="ECO:0000313" key="1">
    <source>
        <dbReference type="EMBL" id="PNH03941.1"/>
    </source>
</evidence>
<keyword evidence="2" id="KW-1185">Reference proteome</keyword>
<evidence type="ECO:0000313" key="2">
    <source>
        <dbReference type="Proteomes" id="UP000236333"/>
    </source>
</evidence>
<sequence length="56" mass="6098">MGPVGAIGGRRQPVSAGAADFITACLHKDPAMRLTVPQLLQHRWIRAHARQLRVGD</sequence>
<dbReference type="InterPro" id="IPR011009">
    <property type="entry name" value="Kinase-like_dom_sf"/>
</dbReference>
<dbReference type="SUPFAM" id="SSF56112">
    <property type="entry name" value="Protein kinase-like (PK-like)"/>
    <property type="match status" value="1"/>
</dbReference>
<dbReference type="OrthoDB" id="10252354at2759"/>
<gene>
    <name evidence="1" type="ORF">TSOC_009926</name>
</gene>
<accession>A0A2J7ZUI9</accession>
<dbReference type="AlphaFoldDB" id="A0A2J7ZUI9"/>
<comment type="caution">
    <text evidence="1">The sequence shown here is derived from an EMBL/GenBank/DDBJ whole genome shotgun (WGS) entry which is preliminary data.</text>
</comment>
<dbReference type="EMBL" id="PGGS01000442">
    <property type="protein sequence ID" value="PNH03941.1"/>
    <property type="molecule type" value="Genomic_DNA"/>
</dbReference>
<dbReference type="Proteomes" id="UP000236333">
    <property type="component" value="Unassembled WGS sequence"/>
</dbReference>